<accession>A0A8S5LAU9</accession>
<protein>
    <submittedName>
        <fullName evidence="1">Uncharacterized protein</fullName>
    </submittedName>
</protein>
<proteinExistence type="predicted"/>
<dbReference type="EMBL" id="BK014667">
    <property type="protein sequence ID" value="DAD67082.1"/>
    <property type="molecule type" value="Genomic_DNA"/>
</dbReference>
<reference evidence="1" key="1">
    <citation type="journal article" date="2021" name="Proc. Natl. Acad. Sci. U.S.A.">
        <title>A Catalog of Tens of Thousands of Viruses from Human Metagenomes Reveals Hidden Associations with Chronic Diseases.</title>
        <authorList>
            <person name="Tisza M.J."/>
            <person name="Buck C.B."/>
        </authorList>
    </citation>
    <scope>NUCLEOTIDE SEQUENCE</scope>
    <source>
        <strain evidence="1">CtBev14</strain>
    </source>
</reference>
<sequence length="184" mass="21933">MQIKFEYTTESLYIFNHFEGIIKHYWHDYSNRLTPLKHFTDLEWGNSGCIANLPYLKYSDYDAFIFIGTSRAINYYRGNWQERRVVPDSATAKFMMTMFNLLDKPSLSIILGPEQYSYSISNNYRPNLNLVPFYNHKLLRLLLDEFKLKGYKNILVHSNIESDGTIDFSKDIKYLLNLFKEYKE</sequence>
<evidence type="ECO:0000313" key="1">
    <source>
        <dbReference type="EMBL" id="DAD67082.1"/>
    </source>
</evidence>
<name>A0A8S5LAU9_9CAUD</name>
<organism evidence="1">
    <name type="scientific">Podoviridae sp. ctBev14</name>
    <dbReference type="NCBI Taxonomy" id="2823556"/>
    <lineage>
        <taxon>Viruses</taxon>
        <taxon>Duplodnaviria</taxon>
        <taxon>Heunggongvirae</taxon>
        <taxon>Uroviricota</taxon>
        <taxon>Caudoviricetes</taxon>
    </lineage>
</organism>